<evidence type="ECO:0000313" key="46">
    <source>
        <dbReference type="Proteomes" id="UP000585696"/>
    </source>
</evidence>
<dbReference type="EMBL" id="JAARYY010000003">
    <property type="protein sequence ID" value="MBC2243895.1"/>
    <property type="molecule type" value="Genomic_DNA"/>
</dbReference>
<dbReference type="EMBL" id="JAASWV010000012">
    <property type="protein sequence ID" value="MBC2311181.1"/>
    <property type="molecule type" value="Genomic_DNA"/>
</dbReference>
<evidence type="ECO:0000313" key="47">
    <source>
        <dbReference type="Proteomes" id="UP000586951"/>
    </source>
</evidence>
<protein>
    <submittedName>
        <fullName evidence="6">Helix-turn-helix transcriptional regulator</fullName>
    </submittedName>
    <submittedName>
        <fullName evidence="5">HxlR family transcriptional regulator</fullName>
    </submittedName>
</protein>
<evidence type="ECO:0000313" key="39">
    <source>
        <dbReference type="Proteomes" id="UP000546806"/>
    </source>
</evidence>
<dbReference type="EMBL" id="JAARZS010000024">
    <property type="protein sequence ID" value="MBC2284722.1"/>
    <property type="molecule type" value="Genomic_DNA"/>
</dbReference>
<dbReference type="EMBL" id="JAASTX010000006">
    <property type="protein sequence ID" value="MBC1491486.1"/>
    <property type="molecule type" value="Genomic_DNA"/>
</dbReference>
<dbReference type="InterPro" id="IPR036390">
    <property type="entry name" value="WH_DNA-bd_sf"/>
</dbReference>
<evidence type="ECO:0000313" key="13">
    <source>
        <dbReference type="EMBL" id="MBC1615476.1"/>
    </source>
</evidence>
<dbReference type="EMBL" id="JAARPL010000001">
    <property type="protein sequence ID" value="MBC1370751.1"/>
    <property type="molecule type" value="Genomic_DNA"/>
</dbReference>
<evidence type="ECO:0000313" key="16">
    <source>
        <dbReference type="EMBL" id="MBC1796211.1"/>
    </source>
</evidence>
<dbReference type="EMBL" id="JAAROV010000001">
    <property type="protein sequence ID" value="MBC1315861.1"/>
    <property type="molecule type" value="Genomic_DNA"/>
</dbReference>
<evidence type="ECO:0000256" key="3">
    <source>
        <dbReference type="ARBA" id="ARBA00023163"/>
    </source>
</evidence>
<dbReference type="EMBL" id="JAARZA010000008">
    <property type="protein sequence ID" value="MBC2241974.1"/>
    <property type="molecule type" value="Genomic_DNA"/>
</dbReference>
<dbReference type="InterPro" id="IPR036388">
    <property type="entry name" value="WH-like_DNA-bd_sf"/>
</dbReference>
<dbReference type="Proteomes" id="UP000585696">
    <property type="component" value="Unassembled WGS sequence"/>
</dbReference>
<dbReference type="GeneID" id="58717275"/>
<organism evidence="5 27">
    <name type="scientific">Listeria booriae</name>
    <dbReference type="NCBI Taxonomy" id="1552123"/>
    <lineage>
        <taxon>Bacteria</taxon>
        <taxon>Bacillati</taxon>
        <taxon>Bacillota</taxon>
        <taxon>Bacilli</taxon>
        <taxon>Bacillales</taxon>
        <taxon>Listeriaceae</taxon>
        <taxon>Listeria</taxon>
    </lineage>
</organism>
<accession>A0A099WCB0</accession>
<dbReference type="Proteomes" id="UP000543005">
    <property type="component" value="Unassembled WGS sequence"/>
</dbReference>
<dbReference type="Proteomes" id="UP000546244">
    <property type="component" value="Unassembled WGS sequence"/>
</dbReference>
<evidence type="ECO:0000256" key="2">
    <source>
        <dbReference type="ARBA" id="ARBA00023125"/>
    </source>
</evidence>
<dbReference type="EMBL" id="JAARPT010000004">
    <property type="protein sequence ID" value="MBC1401452.1"/>
    <property type="molecule type" value="Genomic_DNA"/>
</dbReference>
<evidence type="ECO:0000313" key="48">
    <source>
        <dbReference type="Proteomes" id="UP000591929"/>
    </source>
</evidence>
<evidence type="ECO:0000313" key="22">
    <source>
        <dbReference type="EMBL" id="MBC2243895.1"/>
    </source>
</evidence>
<evidence type="ECO:0000313" key="45">
    <source>
        <dbReference type="Proteomes" id="UP000574104"/>
    </source>
</evidence>
<evidence type="ECO:0000313" key="20">
    <source>
        <dbReference type="EMBL" id="MBC2176667.1"/>
    </source>
</evidence>
<dbReference type="SUPFAM" id="SSF46785">
    <property type="entry name" value="Winged helix' DNA-binding domain"/>
    <property type="match status" value="1"/>
</dbReference>
<evidence type="ECO:0000313" key="35">
    <source>
        <dbReference type="Proteomes" id="UP000543005"/>
    </source>
</evidence>
<keyword evidence="3" id="KW-0804">Transcription</keyword>
<dbReference type="Proteomes" id="UP000529446">
    <property type="component" value="Unassembled WGS sequence"/>
</dbReference>
<dbReference type="PANTHER" id="PTHR33204">
    <property type="entry name" value="TRANSCRIPTIONAL REGULATOR, MARR FAMILY"/>
    <property type="match status" value="1"/>
</dbReference>
<gene>
    <name evidence="5" type="ORF">EP57_07770</name>
    <name evidence="7" type="ORF">HB759_03510</name>
    <name evidence="6" type="ORF">HB811_03650</name>
    <name evidence="9" type="ORF">HB836_07535</name>
    <name evidence="8" type="ORF">HB847_00115</name>
    <name evidence="11" type="ORF">HB902_12115</name>
    <name evidence="13" type="ORF">HB904_04720</name>
    <name evidence="12" type="ORF">HB907_02150</name>
    <name evidence="26" type="ORF">HBP98_09850</name>
    <name evidence="14" type="ORF">HCA46_02265</name>
    <name evidence="15" type="ORF">HCA52_07660</name>
    <name evidence="16" type="ORF">HCA55_05705</name>
    <name evidence="17" type="ORF">HCA78_10980</name>
    <name evidence="18" type="ORF">HCB06_03980</name>
    <name evidence="22" type="ORF">HCB25_07415</name>
    <name evidence="19" type="ORF">HCB26_06615</name>
    <name evidence="20" type="ORF">HCB27_08575</name>
    <name evidence="21" type="ORF">HCB35_15980</name>
    <name evidence="23" type="ORF">HCB69_10050</name>
    <name evidence="24" type="ORF">HCC36_13515</name>
    <name evidence="10" type="ORF">HCI99_06575</name>
    <name evidence="25" type="ORF">HCJ81_09780</name>
</gene>
<dbReference type="Proteomes" id="UP000533953">
    <property type="component" value="Unassembled WGS sequence"/>
</dbReference>
<dbReference type="Gene3D" id="1.10.10.10">
    <property type="entry name" value="Winged helix-like DNA-binding domain superfamily/Winged helix DNA-binding domain"/>
    <property type="match status" value="1"/>
</dbReference>
<feature type="domain" description="HTH hxlR-type" evidence="4">
    <location>
        <begin position="9"/>
        <end position="108"/>
    </location>
</feature>
<evidence type="ECO:0000313" key="15">
    <source>
        <dbReference type="EMBL" id="MBC1793291.1"/>
    </source>
</evidence>
<dbReference type="InterPro" id="IPR002577">
    <property type="entry name" value="HTH_HxlR"/>
</dbReference>
<dbReference type="EMBL" id="JNFA01000019">
    <property type="protein sequence ID" value="KGL41730.1"/>
    <property type="molecule type" value="Genomic_DNA"/>
</dbReference>
<name>A0A099WCB0_9LIST</name>
<dbReference type="EMBL" id="JAARMV010000002">
    <property type="protein sequence ID" value="MBC2372301.1"/>
    <property type="molecule type" value="Genomic_DNA"/>
</dbReference>
<dbReference type="EMBL" id="JAARYD010000004">
    <property type="protein sequence ID" value="MBC2176667.1"/>
    <property type="molecule type" value="Genomic_DNA"/>
</dbReference>
<dbReference type="GO" id="GO:0003677">
    <property type="term" value="F:DNA binding"/>
    <property type="evidence" value="ECO:0007669"/>
    <property type="project" value="UniProtKB-KW"/>
</dbReference>
<dbReference type="InterPro" id="IPR011991">
    <property type="entry name" value="ArsR-like_HTH"/>
</dbReference>
<dbReference type="AlphaFoldDB" id="A0A099WCB0"/>
<dbReference type="EMBL" id="JAARRU010000001">
    <property type="protein sequence ID" value="MBC1564187.1"/>
    <property type="molecule type" value="Genomic_DNA"/>
</dbReference>
<keyword evidence="1" id="KW-0805">Transcription regulation</keyword>
<dbReference type="STRING" id="1552123.EP57_07770"/>
<evidence type="ECO:0000313" key="6">
    <source>
        <dbReference type="EMBL" id="MBC1315861.1"/>
    </source>
</evidence>
<dbReference type="Proteomes" id="UP000532866">
    <property type="component" value="Unassembled WGS sequence"/>
</dbReference>
<evidence type="ECO:0000313" key="30">
    <source>
        <dbReference type="Proteomes" id="UP000532866"/>
    </source>
</evidence>
<dbReference type="Proteomes" id="UP000539064">
    <property type="component" value="Unassembled WGS sequence"/>
</dbReference>
<dbReference type="Proteomes" id="UP000591929">
    <property type="component" value="Unassembled WGS sequence"/>
</dbReference>
<evidence type="ECO:0000313" key="19">
    <source>
        <dbReference type="EMBL" id="MBC2166237.1"/>
    </source>
</evidence>
<proteinExistence type="predicted"/>
<reference evidence="5 27" key="1">
    <citation type="submission" date="2014-05" db="EMBL/GenBank/DDBJ databases">
        <title>Novel Listeriaceae from food processing environments.</title>
        <authorList>
            <person name="den Bakker H.C."/>
        </authorList>
    </citation>
    <scope>NUCLEOTIDE SEQUENCE [LARGE SCALE GENOMIC DNA]</scope>
    <source>
        <strain evidence="5 27">FSL A5-0281</strain>
    </source>
</reference>
<comment type="caution">
    <text evidence="5">The sequence shown here is derived from an EMBL/GenBank/DDBJ whole genome shotgun (WGS) entry which is preliminary data.</text>
</comment>
<evidence type="ECO:0000313" key="36">
    <source>
        <dbReference type="Proteomes" id="UP000543379"/>
    </source>
</evidence>
<evidence type="ECO:0000313" key="11">
    <source>
        <dbReference type="EMBL" id="MBC1562818.1"/>
    </source>
</evidence>
<dbReference type="EMBL" id="JAAROL010000001">
    <property type="protein sequence ID" value="MBC1331011.1"/>
    <property type="molecule type" value="Genomic_DNA"/>
</dbReference>
<evidence type="ECO:0000313" key="41">
    <source>
        <dbReference type="Proteomes" id="UP000548082"/>
    </source>
</evidence>
<dbReference type="Proteomes" id="UP000547643">
    <property type="component" value="Unassembled WGS sequence"/>
</dbReference>
<dbReference type="RefSeq" id="WP_036085590.1">
    <property type="nucleotide sequence ID" value="NZ_CBCSHQ010000005.1"/>
</dbReference>
<evidence type="ECO:0000313" key="28">
    <source>
        <dbReference type="Proteomes" id="UP000519573"/>
    </source>
</evidence>
<evidence type="ECO:0000313" key="14">
    <source>
        <dbReference type="EMBL" id="MBC1777647.1"/>
    </source>
</evidence>
<evidence type="ECO:0000313" key="10">
    <source>
        <dbReference type="EMBL" id="MBC1491486.1"/>
    </source>
</evidence>
<evidence type="ECO:0000313" key="33">
    <source>
        <dbReference type="Proteomes" id="UP000541735"/>
    </source>
</evidence>
<evidence type="ECO:0000313" key="9">
    <source>
        <dbReference type="EMBL" id="MBC1401452.1"/>
    </source>
</evidence>
<dbReference type="CDD" id="cd00090">
    <property type="entry name" value="HTH_ARSR"/>
    <property type="match status" value="1"/>
</dbReference>
<dbReference type="EMBL" id="JAARRW010000004">
    <property type="protein sequence ID" value="MBC1562818.1"/>
    <property type="molecule type" value="Genomic_DNA"/>
</dbReference>
<evidence type="ECO:0000313" key="37">
    <source>
        <dbReference type="Proteomes" id="UP000544413"/>
    </source>
</evidence>
<evidence type="ECO:0000256" key="1">
    <source>
        <dbReference type="ARBA" id="ARBA00023015"/>
    </source>
</evidence>
<evidence type="ECO:0000259" key="4">
    <source>
        <dbReference type="PROSITE" id="PS51118"/>
    </source>
</evidence>
<dbReference type="EMBL" id="JAARUV010000001">
    <property type="protein sequence ID" value="MBC1777647.1"/>
    <property type="molecule type" value="Genomic_DNA"/>
</dbReference>
<dbReference type="Proteomes" id="UP000586951">
    <property type="component" value="Unassembled WGS sequence"/>
</dbReference>
<dbReference type="Proteomes" id="UP000544413">
    <property type="component" value="Unassembled WGS sequence"/>
</dbReference>
<evidence type="ECO:0000313" key="44">
    <source>
        <dbReference type="Proteomes" id="UP000565628"/>
    </source>
</evidence>
<dbReference type="Proteomes" id="UP000548082">
    <property type="component" value="Unassembled WGS sequence"/>
</dbReference>
<evidence type="ECO:0000313" key="18">
    <source>
        <dbReference type="EMBL" id="MBC2115768.1"/>
    </source>
</evidence>
<dbReference type="EMBL" id="JAARVD010000003">
    <property type="protein sequence ID" value="MBC1796211.1"/>
    <property type="molecule type" value="Genomic_DNA"/>
</dbReference>
<evidence type="ECO:0000313" key="24">
    <source>
        <dbReference type="EMBL" id="MBC2294253.1"/>
    </source>
</evidence>
<evidence type="ECO:0000313" key="25">
    <source>
        <dbReference type="EMBL" id="MBC2311181.1"/>
    </source>
</evidence>
<dbReference type="Proteomes" id="UP000550367">
    <property type="component" value="Unassembled WGS sequence"/>
</dbReference>
<dbReference type="Pfam" id="PF01638">
    <property type="entry name" value="HxlR"/>
    <property type="match status" value="1"/>
</dbReference>
<dbReference type="Proteomes" id="UP000541955">
    <property type="component" value="Unassembled WGS sequence"/>
</dbReference>
<dbReference type="EMBL" id="JAARVG010000005">
    <property type="protein sequence ID" value="MBC1793291.1"/>
    <property type="molecule type" value="Genomic_DNA"/>
</dbReference>
<evidence type="ECO:0000313" key="32">
    <source>
        <dbReference type="Proteomes" id="UP000539064"/>
    </source>
</evidence>
<evidence type="ECO:0000313" key="34">
    <source>
        <dbReference type="Proteomes" id="UP000541955"/>
    </source>
</evidence>
<evidence type="ECO:0000313" key="31">
    <source>
        <dbReference type="Proteomes" id="UP000533953"/>
    </source>
</evidence>
<dbReference type="EMBL" id="JAARSH010000002">
    <property type="protein sequence ID" value="MBC1615476.1"/>
    <property type="molecule type" value="Genomic_DNA"/>
</dbReference>
<evidence type="ECO:0000313" key="42">
    <source>
        <dbReference type="Proteomes" id="UP000550367"/>
    </source>
</evidence>
<dbReference type="Proteomes" id="UP000543379">
    <property type="component" value="Unassembled WGS sequence"/>
</dbReference>
<dbReference type="EMBL" id="JAARYH010000002">
    <property type="protein sequence ID" value="MBC2166237.1"/>
    <property type="molecule type" value="Genomic_DNA"/>
</dbReference>
<dbReference type="EMBL" id="JAARXI010000002">
    <property type="protein sequence ID" value="MBC2115768.1"/>
    <property type="molecule type" value="Genomic_DNA"/>
</dbReference>
<dbReference type="Proteomes" id="UP000574104">
    <property type="component" value="Unassembled WGS sequence"/>
</dbReference>
<evidence type="ECO:0000313" key="5">
    <source>
        <dbReference type="EMBL" id="KGL41730.1"/>
    </source>
</evidence>
<dbReference type="OrthoDB" id="9800966at2"/>
<evidence type="ECO:0000313" key="7">
    <source>
        <dbReference type="EMBL" id="MBC1331011.1"/>
    </source>
</evidence>
<evidence type="ECO:0000313" key="17">
    <source>
        <dbReference type="EMBL" id="MBC2004295.1"/>
    </source>
</evidence>
<keyword evidence="2" id="KW-0238">DNA-binding</keyword>
<evidence type="ECO:0000313" key="21">
    <source>
        <dbReference type="EMBL" id="MBC2241974.1"/>
    </source>
</evidence>
<reference evidence="28 29" key="2">
    <citation type="submission" date="2020-03" db="EMBL/GenBank/DDBJ databases">
        <title>Soil Listeria distribution.</title>
        <authorList>
            <person name="Liao J."/>
            <person name="Wiedmann M."/>
        </authorList>
    </citation>
    <scope>NUCLEOTIDE SEQUENCE [LARGE SCALE GENOMIC DNA]</scope>
    <source>
        <strain evidence="25 44">FSL L7-0039</strain>
        <strain evidence="24 35">FSL L7-0051</strain>
        <strain evidence="23 46">FSL L7-0054</strain>
        <strain evidence="21 43">FSL L7-0149</strain>
        <strain evidence="22 42">FSL L7-0153</strain>
        <strain evidence="19 28">FSL L7-0245</strain>
        <strain evidence="20 33">FSL L7-0259</strain>
        <strain evidence="18 29">FSL L7-0360</strain>
        <strain evidence="17 39">FSL L7-0435</strain>
        <strain evidence="15 32">FSL L7-0978</strain>
        <strain evidence="16 41">FSL L7-0990</strain>
        <strain evidence="14 40">FSL L7-1017</strain>
        <strain evidence="13 45">FSL L7-1299</strain>
        <strain evidence="11 34">FSL L7-1387</strain>
        <strain evidence="12 47">FSL L7-1427</strain>
        <strain evidence="10 31">FSL L7-1547</strain>
        <strain evidence="9 37">FSL L7-1658</strain>
        <strain evidence="8 48">FSL L7-1681</strain>
        <strain evidence="6 36">FSL L7-1816</strain>
        <strain evidence="7 30">FSL L7-1833</strain>
        <strain evidence="26 38">FSL L7-1850</strain>
    </source>
</reference>
<evidence type="ECO:0000313" key="43">
    <source>
        <dbReference type="Proteomes" id="UP000553016"/>
    </source>
</evidence>
<dbReference type="Proteomes" id="UP000565628">
    <property type="component" value="Unassembled WGS sequence"/>
</dbReference>
<dbReference type="Proteomes" id="UP000546806">
    <property type="component" value="Unassembled WGS sequence"/>
</dbReference>
<evidence type="ECO:0000313" key="27">
    <source>
        <dbReference type="Proteomes" id="UP000029844"/>
    </source>
</evidence>
<evidence type="ECO:0000313" key="23">
    <source>
        <dbReference type="EMBL" id="MBC2284722.1"/>
    </source>
</evidence>
<evidence type="ECO:0000313" key="38">
    <source>
        <dbReference type="Proteomes" id="UP000546244"/>
    </source>
</evidence>
<evidence type="ECO:0000313" key="40">
    <source>
        <dbReference type="Proteomes" id="UP000547643"/>
    </source>
</evidence>
<evidence type="ECO:0000313" key="26">
    <source>
        <dbReference type="EMBL" id="MBC2372301.1"/>
    </source>
</evidence>
<dbReference type="PANTHER" id="PTHR33204:SF37">
    <property type="entry name" value="HTH-TYPE TRANSCRIPTIONAL REGULATOR YODB"/>
    <property type="match status" value="1"/>
</dbReference>
<dbReference type="Proteomes" id="UP000029844">
    <property type="component" value="Unassembled WGS sequence"/>
</dbReference>
<evidence type="ECO:0000313" key="12">
    <source>
        <dbReference type="EMBL" id="MBC1564187.1"/>
    </source>
</evidence>
<dbReference type="Proteomes" id="UP000519573">
    <property type="component" value="Unassembled WGS sequence"/>
</dbReference>
<dbReference type="EMBL" id="JAARZT010000028">
    <property type="protein sequence ID" value="MBC2294253.1"/>
    <property type="molecule type" value="Genomic_DNA"/>
</dbReference>
<dbReference type="Proteomes" id="UP000553016">
    <property type="component" value="Unassembled WGS sequence"/>
</dbReference>
<dbReference type="Proteomes" id="UP000541735">
    <property type="component" value="Unassembled WGS sequence"/>
</dbReference>
<dbReference type="PROSITE" id="PS51118">
    <property type="entry name" value="HTH_HXLR"/>
    <property type="match status" value="1"/>
</dbReference>
<sequence>MKEETHTMCPKFENAFSLLGKRWTGLIINVLLDGPKRFKEIAGEITQMSDRVLAERLKELEESGIVVREVYPETPVRIEYVLTEKGKGLEKVMLQVQDWAETWIELEPETVN</sequence>
<evidence type="ECO:0000313" key="8">
    <source>
        <dbReference type="EMBL" id="MBC1370751.1"/>
    </source>
</evidence>
<dbReference type="eggNOG" id="COG1733">
    <property type="taxonomic scope" value="Bacteria"/>
</dbReference>
<keyword evidence="27" id="KW-1185">Reference proteome</keyword>
<evidence type="ECO:0000313" key="29">
    <source>
        <dbReference type="Proteomes" id="UP000529446"/>
    </source>
</evidence>
<dbReference type="EMBL" id="JAARWW010000005">
    <property type="protein sequence ID" value="MBC2004295.1"/>
    <property type="molecule type" value="Genomic_DNA"/>
</dbReference>